<comment type="caution">
    <text evidence="3">The sequence shown here is derived from an EMBL/GenBank/DDBJ whole genome shotgun (WGS) entry which is preliminary data.</text>
</comment>
<gene>
    <name evidence="3" type="ORF">R3P38DRAFT_2638596</name>
</gene>
<dbReference type="AlphaFoldDB" id="A0AAW0ALZ6"/>
<name>A0AAW0ALZ6_9AGAR</name>
<dbReference type="InterPro" id="IPR035992">
    <property type="entry name" value="Ricin_B-like_lectins"/>
</dbReference>
<keyword evidence="4" id="KW-1185">Reference proteome</keyword>
<evidence type="ECO:0000256" key="1">
    <source>
        <dbReference type="SAM" id="SignalP"/>
    </source>
</evidence>
<accession>A0AAW0ALZ6</accession>
<dbReference type="CDD" id="cd00161">
    <property type="entry name" value="beta-trefoil_Ricin-like"/>
    <property type="match status" value="2"/>
</dbReference>
<feature type="chain" id="PRO_5043900519" evidence="1">
    <location>
        <begin position="22"/>
        <end position="317"/>
    </location>
</feature>
<evidence type="ECO:0000313" key="3">
    <source>
        <dbReference type="EMBL" id="KAK7014253.1"/>
    </source>
</evidence>
<proteinExistence type="predicted"/>
<sequence>MFSSSCSLLFAFLYLLLSATAIEIRSLNPAFANAGIHGCIAAAENKDGAPLIITDCDKETPANLDWNLTFFSKQSAGPQQIKVFGDKCIDLKDGAKADGAKLQIWTCAGGNTNQQWISVTNSALQLSGTNQCIDLTDGKITAGTVLQTWTCDPNNNSNQRWGPGTTPGSVIVGQIFGNTVRTIDDSPSCIAAASDTDGAEVALVGCVNSDFHTTFPNGNITWTIPAPPLSGPIKIFNNKCLDVPNGSTENGVKLQIWTCAQGNANQIFSTPHLGGAQIEWNGKGKCLDLLTSGIGTPISMVDCAEPENADANQVWYI</sequence>
<feature type="signal peptide" evidence="1">
    <location>
        <begin position="1"/>
        <end position="21"/>
    </location>
</feature>
<dbReference type="Pfam" id="PF00652">
    <property type="entry name" value="Ricin_B_lectin"/>
    <property type="match status" value="2"/>
</dbReference>
<feature type="domain" description="Ricin B lectin" evidence="2">
    <location>
        <begin position="177"/>
        <end position="314"/>
    </location>
</feature>
<dbReference type="Proteomes" id="UP001362999">
    <property type="component" value="Unassembled WGS sequence"/>
</dbReference>
<dbReference type="SMART" id="SM00458">
    <property type="entry name" value="RICIN"/>
    <property type="match status" value="2"/>
</dbReference>
<evidence type="ECO:0000259" key="2">
    <source>
        <dbReference type="SMART" id="SM00458"/>
    </source>
</evidence>
<dbReference type="Gene3D" id="2.80.10.50">
    <property type="match status" value="3"/>
</dbReference>
<dbReference type="PROSITE" id="PS50231">
    <property type="entry name" value="RICIN_B_LECTIN"/>
    <property type="match status" value="2"/>
</dbReference>
<dbReference type="SUPFAM" id="SSF50370">
    <property type="entry name" value="Ricin B-like lectins"/>
    <property type="match status" value="2"/>
</dbReference>
<protein>
    <submittedName>
        <fullName evidence="3">Ricin B lectin domain-containing protein</fullName>
    </submittedName>
</protein>
<reference evidence="3 4" key="1">
    <citation type="journal article" date="2024" name="J Genomics">
        <title>Draft genome sequencing and assembly of Favolaschia claudopus CIRM-BRFM 2984 isolated from oak limbs.</title>
        <authorList>
            <person name="Navarro D."/>
            <person name="Drula E."/>
            <person name="Chaduli D."/>
            <person name="Cazenave R."/>
            <person name="Ahrendt S."/>
            <person name="Wang J."/>
            <person name="Lipzen A."/>
            <person name="Daum C."/>
            <person name="Barry K."/>
            <person name="Grigoriev I.V."/>
            <person name="Favel A."/>
            <person name="Rosso M.N."/>
            <person name="Martin F."/>
        </authorList>
    </citation>
    <scope>NUCLEOTIDE SEQUENCE [LARGE SCALE GENOMIC DNA]</scope>
    <source>
        <strain evidence="3 4">CIRM-BRFM 2984</strain>
    </source>
</reference>
<dbReference type="InterPro" id="IPR000772">
    <property type="entry name" value="Ricin_B_lectin"/>
</dbReference>
<keyword evidence="1" id="KW-0732">Signal</keyword>
<evidence type="ECO:0000313" key="4">
    <source>
        <dbReference type="Proteomes" id="UP001362999"/>
    </source>
</evidence>
<dbReference type="EMBL" id="JAWWNJ010000057">
    <property type="protein sequence ID" value="KAK7014253.1"/>
    <property type="molecule type" value="Genomic_DNA"/>
</dbReference>
<organism evidence="3 4">
    <name type="scientific">Favolaschia claudopus</name>
    <dbReference type="NCBI Taxonomy" id="2862362"/>
    <lineage>
        <taxon>Eukaryota</taxon>
        <taxon>Fungi</taxon>
        <taxon>Dikarya</taxon>
        <taxon>Basidiomycota</taxon>
        <taxon>Agaricomycotina</taxon>
        <taxon>Agaricomycetes</taxon>
        <taxon>Agaricomycetidae</taxon>
        <taxon>Agaricales</taxon>
        <taxon>Marasmiineae</taxon>
        <taxon>Mycenaceae</taxon>
        <taxon>Favolaschia</taxon>
    </lineage>
</organism>
<feature type="domain" description="Ricin B lectin" evidence="2">
    <location>
        <begin position="28"/>
        <end position="164"/>
    </location>
</feature>